<evidence type="ECO:0000313" key="1">
    <source>
        <dbReference type="EMBL" id="CAB3822377.1"/>
    </source>
</evidence>
<dbReference type="EMBL" id="CADIKW010000001">
    <property type="protein sequence ID" value="CAB3822377.1"/>
    <property type="molecule type" value="Genomic_DNA"/>
</dbReference>
<gene>
    <name evidence="1" type="ORF">LMG26841_00525</name>
</gene>
<dbReference type="GeneID" id="94354070"/>
<dbReference type="AlphaFoldDB" id="A0A6S7BY32"/>
<protein>
    <submittedName>
        <fullName evidence="1">Uncharacterized protein</fullName>
    </submittedName>
</protein>
<dbReference type="RefSeq" id="WP_240806380.1">
    <property type="nucleotide sequence ID" value="NZ_CADIKW010000001.1"/>
</dbReference>
<name>A0A6S7BY32_9BURK</name>
<organism evidence="1 2">
    <name type="scientific">Achromobacter dolens</name>
    <dbReference type="NCBI Taxonomy" id="1287738"/>
    <lineage>
        <taxon>Bacteria</taxon>
        <taxon>Pseudomonadati</taxon>
        <taxon>Pseudomonadota</taxon>
        <taxon>Betaproteobacteria</taxon>
        <taxon>Burkholderiales</taxon>
        <taxon>Alcaligenaceae</taxon>
        <taxon>Achromobacter</taxon>
    </lineage>
</organism>
<evidence type="ECO:0000313" key="2">
    <source>
        <dbReference type="Proteomes" id="UP000494272"/>
    </source>
</evidence>
<sequence>MAETDPGGPAQADLLPYTHDGIPAQETGLANPAAQDGRLRVVLLAPDPASAAPLRDRAREIASDLAARSDAGLRFLWDAGRTPDDPEHPPAAFLQGFTPSDLVVAADGSYVVHFAPHDAAWFMAGYWPALRYSAGHLPVGWTCES</sequence>
<reference evidence="1 2" key="1">
    <citation type="submission" date="2020-04" db="EMBL/GenBank/DDBJ databases">
        <authorList>
            <person name="De Canck E."/>
        </authorList>
    </citation>
    <scope>NUCLEOTIDE SEQUENCE [LARGE SCALE GENOMIC DNA]</scope>
    <source>
        <strain evidence="1 2">LMG 26841</strain>
    </source>
</reference>
<keyword evidence="2" id="KW-1185">Reference proteome</keyword>
<accession>A0A6S7BY32</accession>
<dbReference type="Proteomes" id="UP000494272">
    <property type="component" value="Unassembled WGS sequence"/>
</dbReference>
<proteinExistence type="predicted"/>